<evidence type="ECO:0000313" key="1">
    <source>
        <dbReference type="Ensembl" id="ENSMFAP00000060350.1"/>
    </source>
</evidence>
<keyword evidence="2" id="KW-1185">Reference proteome</keyword>
<organism evidence="1 2">
    <name type="scientific">Macaca fascicularis</name>
    <name type="common">Crab-eating macaque</name>
    <name type="synonym">Cynomolgus monkey</name>
    <dbReference type="NCBI Taxonomy" id="9541"/>
    <lineage>
        <taxon>Eukaryota</taxon>
        <taxon>Metazoa</taxon>
        <taxon>Chordata</taxon>
        <taxon>Craniata</taxon>
        <taxon>Vertebrata</taxon>
        <taxon>Euteleostomi</taxon>
        <taxon>Mammalia</taxon>
        <taxon>Eutheria</taxon>
        <taxon>Euarchontoglires</taxon>
        <taxon>Primates</taxon>
        <taxon>Haplorrhini</taxon>
        <taxon>Catarrhini</taxon>
        <taxon>Cercopithecidae</taxon>
        <taxon>Cercopithecinae</taxon>
        <taxon>Macaca</taxon>
    </lineage>
</organism>
<name>A0A7N9D3A9_MACFA</name>
<reference evidence="1 2" key="1">
    <citation type="submission" date="2013-03" db="EMBL/GenBank/DDBJ databases">
        <authorList>
            <person name="Warren W."/>
            <person name="Wilson R.K."/>
        </authorList>
    </citation>
    <scope>NUCLEOTIDE SEQUENCE</scope>
</reference>
<reference evidence="1" key="3">
    <citation type="submission" date="2025-09" db="UniProtKB">
        <authorList>
            <consortium name="Ensembl"/>
        </authorList>
    </citation>
    <scope>IDENTIFICATION</scope>
</reference>
<protein>
    <submittedName>
        <fullName evidence="1">Uncharacterized protein</fullName>
    </submittedName>
</protein>
<dbReference type="AlphaFoldDB" id="A0A7N9D3A9"/>
<evidence type="ECO:0000313" key="2">
    <source>
        <dbReference type="Proteomes" id="UP000233100"/>
    </source>
</evidence>
<accession>A0A7N9D3A9</accession>
<sequence length="44" mass="5066">WPSCSGHRAPFPKTTSERLRAISILLDQRSTWGGQGRWITIVWL</sequence>
<proteinExistence type="predicted"/>
<dbReference type="Ensembl" id="ENSMFAT00000093055.1">
    <property type="protein sequence ID" value="ENSMFAP00000060350.1"/>
    <property type="gene ID" value="ENSMFAG00000048736.1"/>
</dbReference>
<reference evidence="1" key="2">
    <citation type="submission" date="2025-08" db="UniProtKB">
        <authorList>
            <consortium name="Ensembl"/>
        </authorList>
    </citation>
    <scope>IDENTIFICATION</scope>
</reference>
<dbReference type="Proteomes" id="UP000233100">
    <property type="component" value="Chromosome 6"/>
</dbReference>